<dbReference type="EMBL" id="ABJB011108183">
    <property type="status" value="NOT_ANNOTATED_CDS"/>
    <property type="molecule type" value="Genomic_DNA"/>
</dbReference>
<evidence type="ECO:0000259" key="6">
    <source>
        <dbReference type="PROSITE" id="PS50071"/>
    </source>
</evidence>
<evidence type="ECO:0000256" key="3">
    <source>
        <dbReference type="PROSITE-ProRule" id="PRU00108"/>
    </source>
</evidence>
<accession>B7P6Q8</accession>
<dbReference type="CDD" id="cd00086">
    <property type="entry name" value="homeodomain"/>
    <property type="match status" value="1"/>
</dbReference>
<dbReference type="VEuPathDB" id="VectorBase:ISCW000973"/>
<dbReference type="EnsemblMetazoa" id="ISCW000973-RA">
    <property type="protein sequence ID" value="ISCW000973-PA"/>
    <property type="gene ID" value="ISCW000973"/>
</dbReference>
<dbReference type="PANTHER" id="PTHR24332:SF9">
    <property type="entry name" value="HOMEOTIC PROTEIN CAUDAL"/>
    <property type="match status" value="1"/>
</dbReference>
<dbReference type="HOGENOM" id="CLU_1379504_0_0_1"/>
<comment type="similarity">
    <text evidence="2">Belongs to the Caudal homeobox family.</text>
</comment>
<organism>
    <name type="scientific">Ixodes scapularis</name>
    <name type="common">Black-legged tick</name>
    <name type="synonym">Deer tick</name>
    <dbReference type="NCBI Taxonomy" id="6945"/>
    <lineage>
        <taxon>Eukaryota</taxon>
        <taxon>Metazoa</taxon>
        <taxon>Ecdysozoa</taxon>
        <taxon>Arthropoda</taxon>
        <taxon>Chelicerata</taxon>
        <taxon>Arachnida</taxon>
        <taxon>Acari</taxon>
        <taxon>Parasitiformes</taxon>
        <taxon>Ixodida</taxon>
        <taxon>Ixodoidea</taxon>
        <taxon>Ixodidae</taxon>
        <taxon>Ixodinae</taxon>
        <taxon>Ixodes</taxon>
    </lineage>
</organism>
<keyword evidence="3 4" id="KW-0238">DNA-binding</keyword>
<dbReference type="GO" id="GO:0006357">
    <property type="term" value="P:regulation of transcription by RNA polymerase II"/>
    <property type="evidence" value="ECO:0007669"/>
    <property type="project" value="UniProtKB-ARBA"/>
</dbReference>
<dbReference type="EMBL" id="DS647318">
    <property type="protein sequence ID" value="EEC02280.1"/>
    <property type="molecule type" value="Genomic_DNA"/>
</dbReference>
<sequence length="198" mass="22208">MDENDVSDSRVRYTDHQLQKLEEIFSEHAFINGDQAALLSRELGISLKQTRTWFQNRRAKLRRRAIKAEGKNYVPKLSPGPIRICRTPPSPSSGTGKVASAAGPRDGVLKPSNGRSDNQMLNVPSFSSRSLSDSPVLSSADEDDVFLCVPRKRTTSILERHFAHHRHGKQLRHTRRGSTLDTSTSLVGYLWDQDDKDA</sequence>
<dbReference type="OrthoDB" id="6504107at2759"/>
<dbReference type="Proteomes" id="UP000001555">
    <property type="component" value="Unassembled WGS sequence"/>
</dbReference>
<dbReference type="GO" id="GO:0005634">
    <property type="term" value="C:nucleus"/>
    <property type="evidence" value="ECO:0007669"/>
    <property type="project" value="UniProtKB-SubCell"/>
</dbReference>
<feature type="domain" description="Homeobox" evidence="6">
    <location>
        <begin position="4"/>
        <end position="64"/>
    </location>
</feature>
<dbReference type="VEuPathDB" id="VectorBase:ISCI000973"/>
<dbReference type="PaxDb" id="6945-B7P6Q8"/>
<dbReference type="Gene3D" id="1.10.10.60">
    <property type="entry name" value="Homeodomain-like"/>
    <property type="match status" value="1"/>
</dbReference>
<dbReference type="PROSITE" id="PS50071">
    <property type="entry name" value="HOMEOBOX_2"/>
    <property type="match status" value="1"/>
</dbReference>
<dbReference type="InterPro" id="IPR047152">
    <property type="entry name" value="Caudal_homeobox"/>
</dbReference>
<evidence type="ECO:0000256" key="4">
    <source>
        <dbReference type="RuleBase" id="RU000682"/>
    </source>
</evidence>
<evidence type="ECO:0000256" key="5">
    <source>
        <dbReference type="SAM" id="MobiDB-lite"/>
    </source>
</evidence>
<keyword evidence="3 4" id="KW-0371">Homeobox</keyword>
<keyword evidence="7" id="KW-0378">Hydrolase</keyword>
<dbReference type="GO" id="GO:0016787">
    <property type="term" value="F:hydrolase activity"/>
    <property type="evidence" value="ECO:0007669"/>
    <property type="project" value="UniProtKB-KW"/>
</dbReference>
<evidence type="ECO:0000256" key="1">
    <source>
        <dbReference type="ARBA" id="ARBA00004123"/>
    </source>
</evidence>
<name>B7P6Q8_IXOSC</name>
<dbReference type="InParanoid" id="B7P6Q8"/>
<keyword evidence="3 4" id="KW-0539">Nucleus</keyword>
<dbReference type="VEuPathDB" id="VectorBase:ISCP_022932"/>
<feature type="region of interest" description="Disordered" evidence="5">
    <location>
        <begin position="79"/>
        <end position="137"/>
    </location>
</feature>
<dbReference type="SMART" id="SM00389">
    <property type="entry name" value="HOX"/>
    <property type="match status" value="1"/>
</dbReference>
<feature type="compositionally biased region" description="Polar residues" evidence="5">
    <location>
        <begin position="113"/>
        <end position="122"/>
    </location>
</feature>
<dbReference type="SUPFAM" id="SSF46689">
    <property type="entry name" value="Homeodomain-like"/>
    <property type="match status" value="1"/>
</dbReference>
<dbReference type="GO" id="GO:0003677">
    <property type="term" value="F:DNA binding"/>
    <property type="evidence" value="ECO:0007669"/>
    <property type="project" value="UniProtKB-UniRule"/>
</dbReference>
<reference evidence="7 9" key="1">
    <citation type="submission" date="2008-03" db="EMBL/GenBank/DDBJ databases">
        <title>Annotation of Ixodes scapularis.</title>
        <authorList>
            <consortium name="Ixodes scapularis Genome Project Consortium"/>
            <person name="Caler E."/>
            <person name="Hannick L.I."/>
            <person name="Bidwell S."/>
            <person name="Joardar V."/>
            <person name="Thiagarajan M."/>
            <person name="Amedeo P."/>
            <person name="Galinsky K.J."/>
            <person name="Schobel S."/>
            <person name="Inman J."/>
            <person name="Hostetler J."/>
            <person name="Miller J."/>
            <person name="Hammond M."/>
            <person name="Megy K."/>
            <person name="Lawson D."/>
            <person name="Kodira C."/>
            <person name="Sutton G."/>
            <person name="Meyer J."/>
            <person name="Hill C.A."/>
            <person name="Birren B."/>
            <person name="Nene V."/>
            <person name="Collins F."/>
            <person name="Alarcon-Chaidez F."/>
            <person name="Wikel S."/>
            <person name="Strausberg R."/>
        </authorList>
    </citation>
    <scope>NUCLEOTIDE SEQUENCE [LARGE SCALE GENOMIC DNA]</scope>
    <source>
        <strain evidence="9">Wikel</strain>
        <strain evidence="7">Wikel colony</strain>
    </source>
</reference>
<keyword evidence="9" id="KW-1185">Reference proteome</keyword>
<evidence type="ECO:0000313" key="8">
    <source>
        <dbReference type="EnsemblMetazoa" id="ISCW000973-PA"/>
    </source>
</evidence>
<dbReference type="Pfam" id="PF00046">
    <property type="entry name" value="Homeodomain"/>
    <property type="match status" value="1"/>
</dbReference>
<dbReference type="InterPro" id="IPR009057">
    <property type="entry name" value="Homeodomain-like_sf"/>
</dbReference>
<protein>
    <submittedName>
        <fullName evidence="7 8">Homeobox protein, putative</fullName>
        <ecNumber evidence="7">3.5.4.4</ecNumber>
    </submittedName>
</protein>
<dbReference type="PANTHER" id="PTHR24332">
    <property type="entry name" value="HOMEOBOX PROTEIN CDX"/>
    <property type="match status" value="1"/>
</dbReference>
<reference evidence="8" key="2">
    <citation type="submission" date="2020-05" db="UniProtKB">
        <authorList>
            <consortium name="EnsemblMetazoa"/>
        </authorList>
    </citation>
    <scope>IDENTIFICATION</scope>
    <source>
        <strain evidence="8">wikel</strain>
    </source>
</reference>
<evidence type="ECO:0000256" key="2">
    <source>
        <dbReference type="ARBA" id="ARBA00010341"/>
    </source>
</evidence>
<dbReference type="AlphaFoldDB" id="B7P6Q8"/>
<evidence type="ECO:0000313" key="9">
    <source>
        <dbReference type="Proteomes" id="UP000001555"/>
    </source>
</evidence>
<feature type="DNA-binding region" description="Homeobox" evidence="3">
    <location>
        <begin position="6"/>
        <end position="65"/>
    </location>
</feature>
<evidence type="ECO:0000313" key="7">
    <source>
        <dbReference type="EMBL" id="EEC02280.1"/>
    </source>
</evidence>
<dbReference type="EC" id="3.5.4.4" evidence="7"/>
<gene>
    <name evidence="7" type="ORF">IscW_ISCW000973</name>
</gene>
<dbReference type="InterPro" id="IPR001356">
    <property type="entry name" value="HD"/>
</dbReference>
<proteinExistence type="inferred from homology"/>
<feature type="compositionally biased region" description="Low complexity" evidence="5">
    <location>
        <begin position="123"/>
        <end position="137"/>
    </location>
</feature>
<comment type="subcellular location">
    <subcellularLocation>
        <location evidence="1 3 4">Nucleus</location>
    </subcellularLocation>
</comment>